<name>A0A348FXS6_9HYPH</name>
<dbReference type="Proteomes" id="UP000266934">
    <property type="component" value="Chromosome"/>
</dbReference>
<evidence type="ECO:0000313" key="2">
    <source>
        <dbReference type="Proteomes" id="UP000266934"/>
    </source>
</evidence>
<evidence type="ECO:0008006" key="3">
    <source>
        <dbReference type="Google" id="ProtNLM"/>
    </source>
</evidence>
<proteinExistence type="predicted"/>
<dbReference type="AlphaFoldDB" id="A0A348FXS6"/>
<accession>A0A348FXS6</accession>
<keyword evidence="2" id="KW-1185">Reference proteome</keyword>
<dbReference type="RefSeq" id="WP_126397815.1">
    <property type="nucleotide sequence ID" value="NZ_AP018907.1"/>
</dbReference>
<evidence type="ECO:0000313" key="1">
    <source>
        <dbReference type="EMBL" id="BBF92109.1"/>
    </source>
</evidence>
<dbReference type="EMBL" id="AP018907">
    <property type="protein sequence ID" value="BBF92109.1"/>
    <property type="molecule type" value="Genomic_DNA"/>
</dbReference>
<sequence length="204" mass="22803">MRAQFAYTLKKFGPTRAEEISGVARVTQRDWRREGHLPSSEGMARYDLFDLCELWVLKTCADVGLGPKRAKAFSRGAGLHLAWHCLRLIAAYEGDHEKAPFSKHEKTFDLGGQSQPTPSWGRRSRWLADHILFGKDDPEEASKFFIIWPDGEAGPGDTILDFNLAGSFQSKRGAMIVLPLELAARWIVDAAGEPFVQITFGDPK</sequence>
<protein>
    <recommendedName>
        <fullName evidence="3">HTH merR-type domain-containing protein</fullName>
    </recommendedName>
</protein>
<gene>
    <name evidence="1" type="ORF">BLTE_07940</name>
</gene>
<reference evidence="1 2" key="1">
    <citation type="submission" date="2018-08" db="EMBL/GenBank/DDBJ databases">
        <title>Complete genome sequencing of Blastochloris tepida GI.</title>
        <authorList>
            <person name="Tsukatani Y."/>
            <person name="Mori H."/>
        </authorList>
    </citation>
    <scope>NUCLEOTIDE SEQUENCE [LARGE SCALE GENOMIC DNA]</scope>
    <source>
        <strain evidence="1 2">GI</strain>
    </source>
</reference>
<organism evidence="1 2">
    <name type="scientific">Blastochloris tepida</name>
    <dbReference type="NCBI Taxonomy" id="2233851"/>
    <lineage>
        <taxon>Bacteria</taxon>
        <taxon>Pseudomonadati</taxon>
        <taxon>Pseudomonadota</taxon>
        <taxon>Alphaproteobacteria</taxon>
        <taxon>Hyphomicrobiales</taxon>
        <taxon>Blastochloridaceae</taxon>
        <taxon>Blastochloris</taxon>
    </lineage>
</organism>
<dbReference type="OrthoDB" id="8451504at2"/>
<dbReference type="KEGG" id="blag:BLTE_07940"/>